<evidence type="ECO:0000256" key="6">
    <source>
        <dbReference type="ARBA" id="ARBA00022895"/>
    </source>
</evidence>
<feature type="region of interest" description="Disordered" evidence="9">
    <location>
        <begin position="1"/>
        <end position="20"/>
    </location>
</feature>
<dbReference type="FunFam" id="2.40.50.140:FF:000303">
    <property type="entry name" value="Protection of telomeres protein 1"/>
    <property type="match status" value="1"/>
</dbReference>
<feature type="region of interest" description="Disordered" evidence="9">
    <location>
        <begin position="517"/>
        <end position="539"/>
    </location>
</feature>
<dbReference type="GO" id="GO:0098505">
    <property type="term" value="F:G-rich strand telomeric DNA binding"/>
    <property type="evidence" value="ECO:0007669"/>
    <property type="project" value="TreeGrafter"/>
</dbReference>
<evidence type="ECO:0000256" key="9">
    <source>
        <dbReference type="SAM" id="MobiDB-lite"/>
    </source>
</evidence>
<feature type="region of interest" description="Disordered" evidence="9">
    <location>
        <begin position="360"/>
        <end position="446"/>
    </location>
</feature>
<feature type="domain" description="Telomeric single stranded DNA binding POT1/Cdc13" evidence="10">
    <location>
        <begin position="39"/>
        <end position="128"/>
    </location>
</feature>
<keyword evidence="13" id="KW-1185">Reference proteome</keyword>
<feature type="compositionally biased region" description="Polar residues" evidence="9">
    <location>
        <begin position="404"/>
        <end position="413"/>
    </location>
</feature>
<dbReference type="InterPro" id="IPR032042">
    <property type="entry name" value="POT1PC"/>
</dbReference>
<evidence type="ECO:0000259" key="10">
    <source>
        <dbReference type="Pfam" id="PF02765"/>
    </source>
</evidence>
<comment type="subcellular location">
    <subcellularLocation>
        <location evidence="2">Chromosome</location>
        <location evidence="2">Telomere</location>
    </subcellularLocation>
    <subcellularLocation>
        <location evidence="1">Nucleus</location>
    </subcellularLocation>
</comment>
<dbReference type="InterPro" id="IPR028389">
    <property type="entry name" value="POT1"/>
</dbReference>
<dbReference type="GO" id="GO:0010521">
    <property type="term" value="F:telomerase inhibitor activity"/>
    <property type="evidence" value="ECO:0007669"/>
    <property type="project" value="TreeGrafter"/>
</dbReference>
<dbReference type="Gene3D" id="2.40.50.140">
    <property type="entry name" value="Nucleic acid-binding proteins"/>
    <property type="match status" value="2"/>
</dbReference>
<dbReference type="EMBL" id="ONZQ02000002">
    <property type="protein sequence ID" value="SPN98905.1"/>
    <property type="molecule type" value="Genomic_DNA"/>
</dbReference>
<feature type="region of interest" description="Disordered" evidence="9">
    <location>
        <begin position="612"/>
        <end position="657"/>
    </location>
</feature>
<evidence type="ECO:0000256" key="8">
    <source>
        <dbReference type="ARBA" id="ARBA00023242"/>
    </source>
</evidence>
<dbReference type="Proteomes" id="UP001187682">
    <property type="component" value="Unassembled WGS sequence"/>
</dbReference>
<keyword evidence="6" id="KW-0779">Telomere</keyword>
<protein>
    <recommendedName>
        <fullName evidence="4">Protection of telomeres protein 1</fullName>
    </recommendedName>
</protein>
<dbReference type="SUPFAM" id="SSF50249">
    <property type="entry name" value="Nucleic acid-binding proteins"/>
    <property type="match status" value="2"/>
</dbReference>
<evidence type="ECO:0000259" key="11">
    <source>
        <dbReference type="Pfam" id="PF16686"/>
    </source>
</evidence>
<proteinExistence type="inferred from homology"/>
<dbReference type="Pfam" id="PF16686">
    <property type="entry name" value="POT1PC"/>
    <property type="match status" value="1"/>
</dbReference>
<comment type="similarity">
    <text evidence="3">Belongs to the telombin family.</text>
</comment>
<reference evidence="12" key="1">
    <citation type="submission" date="2018-03" db="EMBL/GenBank/DDBJ databases">
        <authorList>
            <person name="Guldener U."/>
        </authorList>
    </citation>
    <scope>NUCLEOTIDE SEQUENCE</scope>
</reference>
<gene>
    <name evidence="12" type="ORF">DNG_01944</name>
</gene>
<keyword evidence="7" id="KW-0238">DNA-binding</keyword>
<accession>A0AAE8SS97</accession>
<feature type="compositionally biased region" description="Acidic residues" evidence="9">
    <location>
        <begin position="519"/>
        <end position="536"/>
    </location>
</feature>
<keyword evidence="5" id="KW-0158">Chromosome</keyword>
<dbReference type="PANTHER" id="PTHR14513">
    <property type="entry name" value="PROTECTION OF TELOMERES 1"/>
    <property type="match status" value="1"/>
</dbReference>
<dbReference type="InterPro" id="IPR012340">
    <property type="entry name" value="NA-bd_OB-fold"/>
</dbReference>
<name>A0AAE8SS97_9PEZI</name>
<dbReference type="InterPro" id="IPR011564">
    <property type="entry name" value="Telomer_end-bd_POT1/Cdc13"/>
</dbReference>
<feature type="compositionally biased region" description="Basic and acidic residues" evidence="9">
    <location>
        <begin position="372"/>
        <end position="384"/>
    </location>
</feature>
<evidence type="ECO:0000256" key="7">
    <source>
        <dbReference type="ARBA" id="ARBA00023125"/>
    </source>
</evidence>
<evidence type="ECO:0000256" key="2">
    <source>
        <dbReference type="ARBA" id="ARBA00004574"/>
    </source>
</evidence>
<evidence type="ECO:0000313" key="12">
    <source>
        <dbReference type="EMBL" id="SPN98905.1"/>
    </source>
</evidence>
<evidence type="ECO:0000256" key="3">
    <source>
        <dbReference type="ARBA" id="ARBA00008442"/>
    </source>
</evidence>
<organism evidence="12 13">
    <name type="scientific">Cephalotrichum gorgonifer</name>
    <dbReference type="NCBI Taxonomy" id="2041049"/>
    <lineage>
        <taxon>Eukaryota</taxon>
        <taxon>Fungi</taxon>
        <taxon>Dikarya</taxon>
        <taxon>Ascomycota</taxon>
        <taxon>Pezizomycotina</taxon>
        <taxon>Sordariomycetes</taxon>
        <taxon>Hypocreomycetidae</taxon>
        <taxon>Microascales</taxon>
        <taxon>Microascaceae</taxon>
        <taxon>Cephalotrichum</taxon>
    </lineage>
</organism>
<comment type="caution">
    <text evidence="12">The sequence shown here is derived from an EMBL/GenBank/DDBJ whole genome shotgun (WGS) entry which is preliminary data.</text>
</comment>
<dbReference type="PANTHER" id="PTHR14513:SF0">
    <property type="entry name" value="PROTECTION OF TELOMERES PROTEIN 1"/>
    <property type="match status" value="1"/>
</dbReference>
<evidence type="ECO:0000256" key="1">
    <source>
        <dbReference type="ARBA" id="ARBA00004123"/>
    </source>
</evidence>
<evidence type="ECO:0000256" key="4">
    <source>
        <dbReference type="ARBA" id="ARBA00015253"/>
    </source>
</evidence>
<dbReference type="GO" id="GO:0032210">
    <property type="term" value="P:regulation of telomere maintenance via telomerase"/>
    <property type="evidence" value="ECO:0007669"/>
    <property type="project" value="TreeGrafter"/>
</dbReference>
<dbReference type="AlphaFoldDB" id="A0AAE8SS97"/>
<dbReference type="Pfam" id="PF02765">
    <property type="entry name" value="POT1"/>
    <property type="match status" value="1"/>
</dbReference>
<feature type="compositionally biased region" description="Basic and acidic residues" evidence="9">
    <location>
        <begin position="432"/>
        <end position="443"/>
    </location>
</feature>
<feature type="domain" description="Protection of telomeres protein 1 ssDNA-binding" evidence="11">
    <location>
        <begin position="208"/>
        <end position="362"/>
    </location>
</feature>
<dbReference type="GO" id="GO:0000783">
    <property type="term" value="C:nuclear telomere cap complex"/>
    <property type="evidence" value="ECO:0007669"/>
    <property type="project" value="TreeGrafter"/>
</dbReference>
<feature type="compositionally biased region" description="Basic and acidic residues" evidence="9">
    <location>
        <begin position="612"/>
        <end position="634"/>
    </location>
</feature>
<dbReference type="GO" id="GO:0016233">
    <property type="term" value="P:telomere capping"/>
    <property type="evidence" value="ECO:0007669"/>
    <property type="project" value="TreeGrafter"/>
</dbReference>
<sequence length="714" mass="79523">MGPSGMTPVLEGATPSQSSSSDLIYPISITTMRDILDEKVSPQALVNIIGLVTDFRPPTPTRGADYKADITLYDASLQNPEDETFHFSIFRPQDLIPNVSAGDVVYIRSAKVQKYGLSSLSVLSHKSTRMFVFTASKIPRPPGDAGHAMNKGPHLGSASVLPNKELLQFVSALYHSIDKSRVPELESFQVMASQAVKNVKNKFQELGNIGEGNFYDLVGQVVRDPFDMGDNVTIWVTDYTENSSFYLFSENAVQDEIYADPMGYGQAQNQGWNGPFGKMALQITCWEPHASVMRKAMVGTSVYLRNVQVRFGRNGSNLEGFLRGDQRNPNKINVEIWNPQEDPENVDIRLKNLLRRKRDYEHERKRQLRGVPSKEEMKKRKAGNDGKQGAKARRLEKRAHLQRTEPSPQQEHPNLNPGGASDAPTQKGSQQQRKEPSSGEEPTRLNPDVCCENIELAASPISSILEPVYFNVSVPGGKGPIRVALPFTNARYRADVRVVDFSPDKLEHFTYSRKTEYDQILEDESDEEEDSSADEESGPRTWRWRFALQLEDASVQAGPKPGRVWAYVDNPDAQALTGLDASNLKYDPQGLVNLRSQMAKLWGNLEERKRKFAEASAERESRRMKSRVEGRAPADDSDSDDASRPQARGGAGEGAQTGLPEIKNIAFPCCLKQFGIRVGEQDPAKADAGEGLRWARRFGLFGTKIQYLDSPESP</sequence>
<evidence type="ECO:0000256" key="5">
    <source>
        <dbReference type="ARBA" id="ARBA00022454"/>
    </source>
</evidence>
<evidence type="ECO:0000313" key="13">
    <source>
        <dbReference type="Proteomes" id="UP001187682"/>
    </source>
</evidence>
<keyword evidence="8" id="KW-0539">Nucleus</keyword>